<organism evidence="1 2">
    <name type="scientific">Saguinus oedipus</name>
    <name type="common">Cotton-top tamarin</name>
    <name type="synonym">Oedipomidas oedipus</name>
    <dbReference type="NCBI Taxonomy" id="9490"/>
    <lineage>
        <taxon>Eukaryota</taxon>
        <taxon>Metazoa</taxon>
        <taxon>Chordata</taxon>
        <taxon>Craniata</taxon>
        <taxon>Vertebrata</taxon>
        <taxon>Euteleostomi</taxon>
        <taxon>Mammalia</taxon>
        <taxon>Eutheria</taxon>
        <taxon>Euarchontoglires</taxon>
        <taxon>Primates</taxon>
        <taxon>Haplorrhini</taxon>
        <taxon>Platyrrhini</taxon>
        <taxon>Cebidae</taxon>
        <taxon>Callitrichinae</taxon>
        <taxon>Saguinus</taxon>
    </lineage>
</organism>
<feature type="non-terminal residue" evidence="1">
    <location>
        <position position="60"/>
    </location>
</feature>
<dbReference type="Proteomes" id="UP001266305">
    <property type="component" value="Unassembled WGS sequence"/>
</dbReference>
<dbReference type="EMBL" id="JASSZA010000001">
    <property type="protein sequence ID" value="KAK2121158.1"/>
    <property type="molecule type" value="Genomic_DNA"/>
</dbReference>
<gene>
    <name evidence="1" type="ORF">P7K49_002544</name>
</gene>
<keyword evidence="2" id="KW-1185">Reference proteome</keyword>
<proteinExistence type="predicted"/>
<protein>
    <submittedName>
        <fullName evidence="1">Uncharacterized protein</fullName>
    </submittedName>
</protein>
<accession>A0ABQ9WHM2</accession>
<sequence>LSKAQLRGFVLTKLVAWCLDWDIFTLENMQQQPSTKVHIKTPLMTLAAFISEAPLLRSTE</sequence>
<evidence type="ECO:0000313" key="1">
    <source>
        <dbReference type="EMBL" id="KAK2121158.1"/>
    </source>
</evidence>
<comment type="caution">
    <text evidence="1">The sequence shown here is derived from an EMBL/GenBank/DDBJ whole genome shotgun (WGS) entry which is preliminary data.</text>
</comment>
<evidence type="ECO:0000313" key="2">
    <source>
        <dbReference type="Proteomes" id="UP001266305"/>
    </source>
</evidence>
<reference evidence="1 2" key="1">
    <citation type="submission" date="2023-05" db="EMBL/GenBank/DDBJ databases">
        <title>B98-5 Cell Line De Novo Hybrid Assembly: An Optical Mapping Approach.</title>
        <authorList>
            <person name="Kananen K."/>
            <person name="Auerbach J.A."/>
            <person name="Kautto E."/>
            <person name="Blachly J.S."/>
        </authorList>
    </citation>
    <scope>NUCLEOTIDE SEQUENCE [LARGE SCALE GENOMIC DNA]</scope>
    <source>
        <strain evidence="1">B95-8</strain>
        <tissue evidence="1">Cell line</tissue>
    </source>
</reference>
<feature type="non-terminal residue" evidence="1">
    <location>
        <position position="1"/>
    </location>
</feature>
<name>A0ABQ9WHM2_SAGOE</name>